<evidence type="ECO:0000313" key="1">
    <source>
        <dbReference type="EMBL" id="MDT0632908.1"/>
    </source>
</evidence>
<organism evidence="1 2">
    <name type="scientific">Rubrivirga litoralis</name>
    <dbReference type="NCBI Taxonomy" id="3075598"/>
    <lineage>
        <taxon>Bacteria</taxon>
        <taxon>Pseudomonadati</taxon>
        <taxon>Rhodothermota</taxon>
        <taxon>Rhodothermia</taxon>
        <taxon>Rhodothermales</taxon>
        <taxon>Rubricoccaceae</taxon>
        <taxon>Rubrivirga</taxon>
    </lineage>
</organism>
<proteinExistence type="predicted"/>
<reference evidence="1 2" key="1">
    <citation type="submission" date="2023-09" db="EMBL/GenBank/DDBJ databases">
        <authorList>
            <person name="Rey-Velasco X."/>
        </authorList>
    </citation>
    <scope>NUCLEOTIDE SEQUENCE [LARGE SCALE GENOMIC DNA]</scope>
    <source>
        <strain evidence="1 2">F394</strain>
    </source>
</reference>
<dbReference type="Proteomes" id="UP001267426">
    <property type="component" value="Unassembled WGS sequence"/>
</dbReference>
<sequence>MAKERKALVVHYAPGEESETVAALTDHLNDDWRLLSTSAMGGAGGADGAPQFAALVVIEREETKTVGGFSAG</sequence>
<evidence type="ECO:0000313" key="2">
    <source>
        <dbReference type="Proteomes" id="UP001267426"/>
    </source>
</evidence>
<comment type="caution">
    <text evidence="1">The sequence shown here is derived from an EMBL/GenBank/DDBJ whole genome shotgun (WGS) entry which is preliminary data.</text>
</comment>
<dbReference type="EMBL" id="JAVRHT010000042">
    <property type="protein sequence ID" value="MDT0632908.1"/>
    <property type="molecule type" value="Genomic_DNA"/>
</dbReference>
<protein>
    <submittedName>
        <fullName evidence="1">Uncharacterized protein</fullName>
    </submittedName>
</protein>
<dbReference type="RefSeq" id="WP_311665272.1">
    <property type="nucleotide sequence ID" value="NZ_JAVRHT010000042.1"/>
</dbReference>
<gene>
    <name evidence="1" type="ORF">RM540_14215</name>
</gene>
<keyword evidence="2" id="KW-1185">Reference proteome</keyword>
<name>A0ABU3BUD7_9BACT</name>
<accession>A0ABU3BUD7</accession>